<dbReference type="EMBL" id="CP058595">
    <property type="protein sequence ID" value="QLG44500.1"/>
    <property type="molecule type" value="Genomic_DNA"/>
</dbReference>
<evidence type="ECO:0000313" key="1">
    <source>
        <dbReference type="EMBL" id="QLG44500.1"/>
    </source>
</evidence>
<organism evidence="1 2">
    <name type="scientific">Costertonia aggregata</name>
    <dbReference type="NCBI Taxonomy" id="343403"/>
    <lineage>
        <taxon>Bacteria</taxon>
        <taxon>Pseudomonadati</taxon>
        <taxon>Bacteroidota</taxon>
        <taxon>Flavobacteriia</taxon>
        <taxon>Flavobacteriales</taxon>
        <taxon>Flavobacteriaceae</taxon>
        <taxon>Costertonia</taxon>
    </lineage>
</organism>
<protein>
    <submittedName>
        <fullName evidence="1">Uncharacterized protein</fullName>
    </submittedName>
</protein>
<dbReference type="KEGG" id="cagg:HYG79_03775"/>
<evidence type="ECO:0000313" key="2">
    <source>
        <dbReference type="Proteomes" id="UP000509302"/>
    </source>
</evidence>
<dbReference type="RefSeq" id="WP_179240834.1">
    <property type="nucleotide sequence ID" value="NZ_CP058595.1"/>
</dbReference>
<sequence length="204" mass="23723">MIKYYLLLFILMILFSCKNKTQIIKDIPKRAIEVSDSASQKKDYNLKKVLTKTNNFENILKVLKYTKHTGSKHFDELTNSSSNFISHIFSLHEKELSVKTTSYTYKDECVFYLHNIKCVADSLSIKPFLESAQGKPTKGYLGEPILIFAMKNDREANYIDIPEKMNPLALREELLETLYEKIDSDIILCDRAKDCEYKDLRKAK</sequence>
<dbReference type="AlphaFoldDB" id="A0A7H9AM18"/>
<reference evidence="1 2" key="1">
    <citation type="journal article" date="2006" name="Int. J. Syst. Evol. Microbiol.">
        <title>Costertonia aggregata gen. nov., sp. nov., a mesophilic marine bacterium of the family Flavobacteriaceae, isolated from a mature biofilm.</title>
        <authorList>
            <person name="Kwon K.K."/>
            <person name="Lee Y.K."/>
            <person name="Lee H.K."/>
        </authorList>
    </citation>
    <scope>NUCLEOTIDE SEQUENCE [LARGE SCALE GENOMIC DNA]</scope>
    <source>
        <strain evidence="1 2">KCCM 42265</strain>
    </source>
</reference>
<gene>
    <name evidence="1" type="ORF">HYG79_03775</name>
</gene>
<proteinExistence type="predicted"/>
<keyword evidence="2" id="KW-1185">Reference proteome</keyword>
<accession>A0A7H9AM18</accession>
<name>A0A7H9AM18_9FLAO</name>
<dbReference type="PROSITE" id="PS51257">
    <property type="entry name" value="PROKAR_LIPOPROTEIN"/>
    <property type="match status" value="1"/>
</dbReference>
<dbReference type="Proteomes" id="UP000509302">
    <property type="component" value="Chromosome"/>
</dbReference>